<organism evidence="2 3">
    <name type="scientific">Rhizobium croatiense</name>
    <dbReference type="NCBI Taxonomy" id="2867516"/>
    <lineage>
        <taxon>Bacteria</taxon>
        <taxon>Pseudomonadati</taxon>
        <taxon>Pseudomonadota</taxon>
        <taxon>Alphaproteobacteria</taxon>
        <taxon>Hyphomicrobiales</taxon>
        <taxon>Rhizobiaceae</taxon>
        <taxon>Rhizobium/Agrobacterium group</taxon>
        <taxon>Rhizobium</taxon>
    </lineage>
</organism>
<feature type="transmembrane region" description="Helical" evidence="1">
    <location>
        <begin position="77"/>
        <end position="97"/>
    </location>
</feature>
<protein>
    <submittedName>
        <fullName evidence="2">Uncharacterized protein</fullName>
    </submittedName>
</protein>
<dbReference type="EMBL" id="JAILYJ010000020">
    <property type="protein sequence ID" value="MBY4632836.1"/>
    <property type="molecule type" value="Genomic_DNA"/>
</dbReference>
<sequence>MGFWALFSPKRPHELRCLESYSIGCGMQTDHQPHKPSNKAIKIAAILAAVVALASWSPLKKGPVEWVLGQFPTELTIFLAGVLTAGPICFLIGRWDALGMFRPSELSIGRSQNDVPGALKHVAHILVRAPLAVFLLPIRGWKQARANGEGIVFSVINCLLGGALGLMITLATLLLVAIPIQIAFEGG</sequence>
<dbReference type="Proteomes" id="UP000733858">
    <property type="component" value="Unassembled WGS sequence"/>
</dbReference>
<proteinExistence type="predicted"/>
<name>A0ABS7M7K0_9HYPH</name>
<accession>A0ABS7M7K0</accession>
<gene>
    <name evidence="2" type="ORF">K6M89_26560</name>
</gene>
<reference evidence="2 3" key="1">
    <citation type="submission" date="2021-08" db="EMBL/GenBank/DDBJ databases">
        <title>Rhizobium croatiense sp. nov. and Rhizobium redzepovicii sp. nov., two new species isolated from nodules of Phaseolus vulgaris in Croatia.</title>
        <authorList>
            <person name="Rajnovic I."/>
            <person name="Ramirez-Bahena M.H."/>
            <person name="Kajic S."/>
            <person name="Igual M.J."/>
            <person name="Peix A."/>
            <person name="Velazquez E."/>
            <person name="Sikora S."/>
        </authorList>
    </citation>
    <scope>NUCLEOTIDE SEQUENCE [LARGE SCALE GENOMIC DNA]</scope>
    <source>
        <strain evidence="2 3">13T</strain>
    </source>
</reference>
<keyword evidence="3" id="KW-1185">Reference proteome</keyword>
<evidence type="ECO:0000256" key="1">
    <source>
        <dbReference type="SAM" id="Phobius"/>
    </source>
</evidence>
<comment type="caution">
    <text evidence="2">The sequence shown here is derived from an EMBL/GenBank/DDBJ whole genome shotgun (WGS) entry which is preliminary data.</text>
</comment>
<keyword evidence="1" id="KW-0812">Transmembrane</keyword>
<feature type="transmembrane region" description="Helical" evidence="1">
    <location>
        <begin position="40"/>
        <end position="57"/>
    </location>
</feature>
<feature type="transmembrane region" description="Helical" evidence="1">
    <location>
        <begin position="150"/>
        <end position="178"/>
    </location>
</feature>
<dbReference type="RefSeq" id="WP_222141581.1">
    <property type="nucleotide sequence ID" value="NZ_JAILYJ010000020.1"/>
</dbReference>
<keyword evidence="1" id="KW-0472">Membrane</keyword>
<evidence type="ECO:0000313" key="2">
    <source>
        <dbReference type="EMBL" id="MBY4632836.1"/>
    </source>
</evidence>
<keyword evidence="1" id="KW-1133">Transmembrane helix</keyword>
<evidence type="ECO:0000313" key="3">
    <source>
        <dbReference type="Proteomes" id="UP000733858"/>
    </source>
</evidence>